<feature type="transmembrane region" description="Helical" evidence="1">
    <location>
        <begin position="111"/>
        <end position="131"/>
    </location>
</feature>
<dbReference type="PATRIC" id="fig|1618442.3.peg.1194"/>
<evidence type="ECO:0000313" key="2">
    <source>
        <dbReference type="EMBL" id="KKS45503.1"/>
    </source>
</evidence>
<protein>
    <recommendedName>
        <fullName evidence="4">Glycosyltransferase RgtA/B/C/D-like domain-containing protein</fullName>
    </recommendedName>
</protein>
<evidence type="ECO:0000256" key="1">
    <source>
        <dbReference type="SAM" id="Phobius"/>
    </source>
</evidence>
<name>A0A0G1C794_9BACT</name>
<evidence type="ECO:0008006" key="4">
    <source>
        <dbReference type="Google" id="ProtNLM"/>
    </source>
</evidence>
<feature type="transmembrane region" description="Helical" evidence="1">
    <location>
        <begin position="308"/>
        <end position="328"/>
    </location>
</feature>
<comment type="caution">
    <text evidence="2">The sequence shown here is derived from an EMBL/GenBank/DDBJ whole genome shotgun (WGS) entry which is preliminary data.</text>
</comment>
<dbReference type="AlphaFoldDB" id="A0A0G1C794"/>
<feature type="transmembrane region" description="Helical" evidence="1">
    <location>
        <begin position="162"/>
        <end position="188"/>
    </location>
</feature>
<feature type="transmembrane region" description="Helical" evidence="1">
    <location>
        <begin position="60"/>
        <end position="81"/>
    </location>
</feature>
<proteinExistence type="predicted"/>
<feature type="transmembrane region" description="Helical" evidence="1">
    <location>
        <begin position="208"/>
        <end position="232"/>
    </location>
</feature>
<reference evidence="2 3" key="1">
    <citation type="journal article" date="2015" name="Nature">
        <title>rRNA introns, odd ribosomes, and small enigmatic genomes across a large radiation of phyla.</title>
        <authorList>
            <person name="Brown C.T."/>
            <person name="Hug L.A."/>
            <person name="Thomas B.C."/>
            <person name="Sharon I."/>
            <person name="Castelle C.J."/>
            <person name="Singh A."/>
            <person name="Wilkins M.J."/>
            <person name="Williams K.H."/>
            <person name="Banfield J.F."/>
        </authorList>
    </citation>
    <scope>NUCLEOTIDE SEQUENCE [LARGE SCALE GENOMIC DNA]</scope>
</reference>
<keyword evidence="1" id="KW-0472">Membrane</keyword>
<gene>
    <name evidence="2" type="ORF">UV09_C0036G0006</name>
</gene>
<evidence type="ECO:0000313" key="3">
    <source>
        <dbReference type="Proteomes" id="UP000034320"/>
    </source>
</evidence>
<keyword evidence="1" id="KW-1133">Transmembrane helix</keyword>
<feature type="transmembrane region" description="Helical" evidence="1">
    <location>
        <begin position="6"/>
        <end position="22"/>
    </location>
</feature>
<dbReference type="EMBL" id="LCDD01000036">
    <property type="protein sequence ID" value="KKS45503.1"/>
    <property type="molecule type" value="Genomic_DNA"/>
</dbReference>
<sequence length="465" mass="54183">MKNKFYHYGLLIAAIILAAIIFRESFTSYFFQDDWFSLKIAKIRTLDEFIAFFIPRRDVIYYRPLGMQIPFFILQSLFGSIPFPFRLFVFLVHAGNIFLVHQLIKKISGKILAANISAFLYAVSGIHYTVFYWSSTLSFFLGPLFLFSSFYFYLISRSGHKIFYLISLGLFSAALISNEMTVVLPLILLSYTLLVLRKFNLRQLSPFFLLPMILFAVRFLFFPPVISGYYSLGIGRETFYSLRNYFLWSLNWPEEVQGQFYKFGLLNPQFVREFASYVLIFTLTTLVNLFLSFFSVSQLFKNKNSASLHLFWFGIIWYLIGLTPIIFFRFHAFSYYLIISMVGLLLSFSCAFEIFVSHLSKKNNRGTVFFTAMLLISAGVSSIFLVAFNSKIHWAPRRARIAERLIVRAKTYPFDGNKEVIFAVKPDSENKHALNNQDALQFIFKREDIVTSYSFASKYKFNLTD</sequence>
<organism evidence="2 3">
    <name type="scientific">Candidatus Gottesmanbacteria bacterium GW2011_GWA2_42_18</name>
    <dbReference type="NCBI Taxonomy" id="1618442"/>
    <lineage>
        <taxon>Bacteria</taxon>
        <taxon>Candidatus Gottesmaniibacteriota</taxon>
    </lineage>
</organism>
<feature type="transmembrane region" description="Helical" evidence="1">
    <location>
        <begin position="274"/>
        <end position="296"/>
    </location>
</feature>
<keyword evidence="1" id="KW-0812">Transmembrane</keyword>
<dbReference type="Proteomes" id="UP000034320">
    <property type="component" value="Unassembled WGS sequence"/>
</dbReference>
<feature type="transmembrane region" description="Helical" evidence="1">
    <location>
        <begin position="335"/>
        <end position="356"/>
    </location>
</feature>
<feature type="transmembrane region" description="Helical" evidence="1">
    <location>
        <begin position="368"/>
        <end position="388"/>
    </location>
</feature>
<accession>A0A0G1C794</accession>
<feature type="transmembrane region" description="Helical" evidence="1">
    <location>
        <begin position="137"/>
        <end position="155"/>
    </location>
</feature>